<feature type="compositionally biased region" description="Polar residues" evidence="1">
    <location>
        <begin position="77"/>
        <end position="87"/>
    </location>
</feature>
<dbReference type="RefSeq" id="WP_122114338.1">
    <property type="nucleotide sequence ID" value="NZ_QOKZ01000014.1"/>
</dbReference>
<dbReference type="Proteomes" id="UP000273516">
    <property type="component" value="Unassembled WGS sequence"/>
</dbReference>
<comment type="caution">
    <text evidence="3">The sequence shown here is derived from an EMBL/GenBank/DDBJ whole genome shotgun (WGS) entry which is preliminary data.</text>
</comment>
<reference evidence="3 4" key="1">
    <citation type="submission" date="2018-07" db="EMBL/GenBank/DDBJ databases">
        <authorList>
            <person name="Zhang Y."/>
            <person name="Wang L."/>
            <person name="Ma S."/>
        </authorList>
    </citation>
    <scope>NUCLEOTIDE SEQUENCE [LARGE SCALE GENOMIC DNA]</scope>
    <source>
        <strain evidence="3 4">4-2</strain>
    </source>
</reference>
<keyword evidence="2" id="KW-0732">Signal</keyword>
<sequence>MTRLAQIALCAALSLLSACADRGGDYPSLLPMDQLLAEPELPPDGADPTVATSATQARADALRARADALRRPVIEPETQSRMQRSDG</sequence>
<dbReference type="PROSITE" id="PS51257">
    <property type="entry name" value="PROKAR_LIPOPROTEIN"/>
    <property type="match status" value="1"/>
</dbReference>
<feature type="chain" id="PRO_5017969671" description="DUF3035 domain-containing protein" evidence="2">
    <location>
        <begin position="21"/>
        <end position="87"/>
    </location>
</feature>
<evidence type="ECO:0000313" key="4">
    <source>
        <dbReference type="Proteomes" id="UP000273516"/>
    </source>
</evidence>
<dbReference type="AlphaFoldDB" id="A0A3M0LZT4"/>
<protein>
    <recommendedName>
        <fullName evidence="5">DUF3035 domain-containing protein</fullName>
    </recommendedName>
</protein>
<accession>A0A3M0LZT4</accession>
<dbReference type="EMBL" id="QOKZ01000014">
    <property type="protein sequence ID" value="RMC30992.1"/>
    <property type="molecule type" value="Genomic_DNA"/>
</dbReference>
<evidence type="ECO:0000313" key="3">
    <source>
        <dbReference type="EMBL" id="RMC30992.1"/>
    </source>
</evidence>
<evidence type="ECO:0000256" key="1">
    <source>
        <dbReference type="SAM" id="MobiDB-lite"/>
    </source>
</evidence>
<evidence type="ECO:0008006" key="5">
    <source>
        <dbReference type="Google" id="ProtNLM"/>
    </source>
</evidence>
<dbReference type="OrthoDB" id="7778263at2"/>
<gene>
    <name evidence="3" type="ORF">C9E81_21105</name>
</gene>
<proteinExistence type="predicted"/>
<name>A0A3M0LZT4_9RHOB</name>
<keyword evidence="4" id="KW-1185">Reference proteome</keyword>
<feature type="region of interest" description="Disordered" evidence="1">
    <location>
        <begin position="67"/>
        <end position="87"/>
    </location>
</feature>
<organism evidence="3 4">
    <name type="scientific">Paracoccus alkanivorans</name>
    <dbReference type="NCBI Taxonomy" id="2116655"/>
    <lineage>
        <taxon>Bacteria</taxon>
        <taxon>Pseudomonadati</taxon>
        <taxon>Pseudomonadota</taxon>
        <taxon>Alphaproteobacteria</taxon>
        <taxon>Rhodobacterales</taxon>
        <taxon>Paracoccaceae</taxon>
        <taxon>Paracoccus</taxon>
    </lineage>
</organism>
<evidence type="ECO:0000256" key="2">
    <source>
        <dbReference type="SAM" id="SignalP"/>
    </source>
</evidence>
<feature type="signal peptide" evidence="2">
    <location>
        <begin position="1"/>
        <end position="20"/>
    </location>
</feature>